<dbReference type="InterPro" id="IPR003740">
    <property type="entry name" value="YitT"/>
</dbReference>
<dbReference type="CDD" id="cd16380">
    <property type="entry name" value="YitT_C"/>
    <property type="match status" value="1"/>
</dbReference>
<keyword evidence="3 6" id="KW-0812">Transmembrane</keyword>
<dbReference type="Proteomes" id="UP000190395">
    <property type="component" value="Unassembled WGS sequence"/>
</dbReference>
<dbReference type="AlphaFoldDB" id="A0A1T4KIM0"/>
<dbReference type="OrthoDB" id="9779786at2"/>
<dbReference type="PANTHER" id="PTHR33545:SF5">
    <property type="entry name" value="UPF0750 MEMBRANE PROTEIN YITT"/>
    <property type="match status" value="1"/>
</dbReference>
<comment type="subcellular location">
    <subcellularLocation>
        <location evidence="1">Cell membrane</location>
        <topology evidence="1">Multi-pass membrane protein</topology>
    </subcellularLocation>
</comment>
<feature type="transmembrane region" description="Helical" evidence="6">
    <location>
        <begin position="56"/>
        <end position="76"/>
    </location>
</feature>
<dbReference type="PIRSF" id="PIRSF006483">
    <property type="entry name" value="Membrane_protein_YitT"/>
    <property type="match status" value="1"/>
</dbReference>
<dbReference type="PANTHER" id="PTHR33545">
    <property type="entry name" value="UPF0750 MEMBRANE PROTEIN YITT-RELATED"/>
    <property type="match status" value="1"/>
</dbReference>
<protein>
    <submittedName>
        <fullName evidence="8">Uncharacterized membrane-anchored protein YitT, contains DUF161 and DUF2179 domains</fullName>
    </submittedName>
</protein>
<dbReference type="InterPro" id="IPR051461">
    <property type="entry name" value="UPF0750_membrane"/>
</dbReference>
<dbReference type="GO" id="GO:0005886">
    <property type="term" value="C:plasma membrane"/>
    <property type="evidence" value="ECO:0007669"/>
    <property type="project" value="UniProtKB-SubCell"/>
</dbReference>
<accession>A0A1T4KIM0</accession>
<sequence>MSVFLRDLKRFLLVAFGGFLMALNIVIFVQSADLFPGGLTGITLLLQNIFLKYFNIHLPYSITVYAFNLIPVWIGFKFIGKRFTFFSVVMIFISGLFTDILSGFEWLHLTDDILLCTVFGGILNAVSVVLCLFAESSSGGTDFIAIYISEKTGRSAWNLIFGFNCIVLFFAGILVGWDKALYSIIFQYASSQVTTLLYKKYSKITLLIITDKSDEIYATIKNLTNHGATVFEGRGEYSGKTHKMVYTVVSAAESGSLEKHLRTVDPNAFINVIESKDILGRFFKRQPD</sequence>
<keyword evidence="5 6" id="KW-0472">Membrane</keyword>
<dbReference type="InterPro" id="IPR015867">
    <property type="entry name" value="N-reg_PII/ATP_PRibTrfase_C"/>
</dbReference>
<keyword evidence="2" id="KW-1003">Cell membrane</keyword>
<dbReference type="Pfam" id="PF10035">
    <property type="entry name" value="DUF2179"/>
    <property type="match status" value="1"/>
</dbReference>
<reference evidence="8 9" key="1">
    <citation type="submission" date="2017-02" db="EMBL/GenBank/DDBJ databases">
        <authorList>
            <person name="Peterson S.W."/>
        </authorList>
    </citation>
    <scope>NUCLEOTIDE SEQUENCE [LARGE SCALE GENOMIC DNA]</scope>
    <source>
        <strain evidence="8 9">ATCC BAA-909</strain>
    </source>
</reference>
<dbReference type="Gene3D" id="3.30.70.120">
    <property type="match status" value="1"/>
</dbReference>
<evidence type="ECO:0000256" key="4">
    <source>
        <dbReference type="ARBA" id="ARBA00022989"/>
    </source>
</evidence>
<dbReference type="InterPro" id="IPR019264">
    <property type="entry name" value="DUF2179"/>
</dbReference>
<gene>
    <name evidence="8" type="ORF">SAMN02745152_00167</name>
</gene>
<organism evidence="8 9">
    <name type="scientific">Treponema berlinense</name>
    <dbReference type="NCBI Taxonomy" id="225004"/>
    <lineage>
        <taxon>Bacteria</taxon>
        <taxon>Pseudomonadati</taxon>
        <taxon>Spirochaetota</taxon>
        <taxon>Spirochaetia</taxon>
        <taxon>Spirochaetales</taxon>
        <taxon>Treponemataceae</taxon>
        <taxon>Treponema</taxon>
    </lineage>
</organism>
<dbReference type="GeneID" id="303366447"/>
<name>A0A1T4KIM0_9SPIR</name>
<keyword evidence="9" id="KW-1185">Reference proteome</keyword>
<feature type="transmembrane region" description="Helical" evidence="6">
    <location>
        <begin position="12"/>
        <end position="36"/>
    </location>
</feature>
<feature type="transmembrane region" description="Helical" evidence="6">
    <location>
        <begin position="155"/>
        <end position="174"/>
    </location>
</feature>
<evidence type="ECO:0000256" key="1">
    <source>
        <dbReference type="ARBA" id="ARBA00004651"/>
    </source>
</evidence>
<feature type="transmembrane region" description="Helical" evidence="6">
    <location>
        <begin position="83"/>
        <end position="101"/>
    </location>
</feature>
<evidence type="ECO:0000259" key="7">
    <source>
        <dbReference type="Pfam" id="PF10035"/>
    </source>
</evidence>
<evidence type="ECO:0000256" key="3">
    <source>
        <dbReference type="ARBA" id="ARBA00022692"/>
    </source>
</evidence>
<keyword evidence="4 6" id="KW-1133">Transmembrane helix</keyword>
<evidence type="ECO:0000256" key="5">
    <source>
        <dbReference type="ARBA" id="ARBA00023136"/>
    </source>
</evidence>
<evidence type="ECO:0000313" key="9">
    <source>
        <dbReference type="Proteomes" id="UP000190395"/>
    </source>
</evidence>
<dbReference type="STRING" id="225004.SAMN02745152_00167"/>
<dbReference type="RefSeq" id="WP_078929901.1">
    <property type="nucleotide sequence ID" value="NZ_FUXC01000001.1"/>
</dbReference>
<dbReference type="EMBL" id="FUXC01000001">
    <property type="protein sequence ID" value="SJZ42215.1"/>
    <property type="molecule type" value="Genomic_DNA"/>
</dbReference>
<feature type="domain" description="DUF2179" evidence="7">
    <location>
        <begin position="226"/>
        <end position="280"/>
    </location>
</feature>
<proteinExistence type="predicted"/>
<feature type="transmembrane region" description="Helical" evidence="6">
    <location>
        <begin position="113"/>
        <end position="134"/>
    </location>
</feature>
<evidence type="ECO:0000256" key="2">
    <source>
        <dbReference type="ARBA" id="ARBA00022475"/>
    </source>
</evidence>
<dbReference type="Pfam" id="PF02588">
    <property type="entry name" value="YitT_membrane"/>
    <property type="match status" value="1"/>
</dbReference>
<evidence type="ECO:0000256" key="6">
    <source>
        <dbReference type="SAM" id="Phobius"/>
    </source>
</evidence>
<evidence type="ECO:0000313" key="8">
    <source>
        <dbReference type="EMBL" id="SJZ42215.1"/>
    </source>
</evidence>